<organism evidence="1 2">
    <name type="scientific">Chryseobacterium tagetis</name>
    <dbReference type="NCBI Taxonomy" id="2801334"/>
    <lineage>
        <taxon>Bacteria</taxon>
        <taxon>Pseudomonadati</taxon>
        <taxon>Bacteroidota</taxon>
        <taxon>Flavobacteriia</taxon>
        <taxon>Flavobacteriales</taxon>
        <taxon>Weeksellaceae</taxon>
        <taxon>Chryseobacterium group</taxon>
        <taxon>Chryseobacterium</taxon>
    </lineage>
</organism>
<keyword evidence="2" id="KW-1185">Reference proteome</keyword>
<dbReference type="Proteomes" id="UP000618240">
    <property type="component" value="Unassembled WGS sequence"/>
</dbReference>
<dbReference type="InterPro" id="IPR045538">
    <property type="entry name" value="CIS_TMP"/>
</dbReference>
<comment type="caution">
    <text evidence="1">The sequence shown here is derived from an EMBL/GenBank/DDBJ whole genome shotgun (WGS) entry which is preliminary data.</text>
</comment>
<sequence length="179" mass="20277">MEITQNQKTNSNTGIIVRNAGIVILNNYFVILFERLGLLHEKKFTSLENQSKAAQFLQYLVTGLSNTEEIDLPLNKVLCGLPLTSTIPDTIDITAENQVLINSLLQAAISYWSVIGDSSLDGFRGNWLVRNGILTESADKWELTVDKRAYDILINKSPFSFSIIKFPWMEKPLHVTWPY</sequence>
<accession>A0ABS8A2I7</accession>
<dbReference type="Pfam" id="PF19268">
    <property type="entry name" value="CIS_TMP"/>
    <property type="match status" value="1"/>
</dbReference>
<name>A0ABS8A2I7_9FLAO</name>
<dbReference type="EMBL" id="JAERSE020000003">
    <property type="protein sequence ID" value="MCA6068158.1"/>
    <property type="molecule type" value="Genomic_DNA"/>
</dbReference>
<evidence type="ECO:0000313" key="2">
    <source>
        <dbReference type="Proteomes" id="UP000618240"/>
    </source>
</evidence>
<evidence type="ECO:0000313" key="1">
    <source>
        <dbReference type="EMBL" id="MCA6068158.1"/>
    </source>
</evidence>
<gene>
    <name evidence="1" type="ORF">JI747_013260</name>
</gene>
<dbReference type="RefSeq" id="WP_225689376.1">
    <property type="nucleotide sequence ID" value="NZ_JAERSE020000003.1"/>
</dbReference>
<reference evidence="1 2" key="1">
    <citation type="submission" date="2021-09" db="EMBL/GenBank/DDBJ databases">
        <title>Genome sequencing and assembly of Chryseobacterium sp. RG1.</title>
        <authorList>
            <person name="Chhetri G."/>
        </authorList>
    </citation>
    <scope>NUCLEOTIDE SEQUENCE [LARGE SCALE GENOMIC DNA]</scope>
    <source>
        <strain evidence="1 2">RG1</strain>
    </source>
</reference>
<protein>
    <submittedName>
        <fullName evidence="1">Uncharacterized protein</fullName>
    </submittedName>
</protein>
<proteinExistence type="predicted"/>